<reference evidence="1 2" key="1">
    <citation type="submission" date="2018-06" db="EMBL/GenBank/DDBJ databases">
        <title>Phytoactinopolyspora halophila sp. nov., a novel halophilic actinomycete isolated from a saline soil in China.</title>
        <authorList>
            <person name="Tang S.-K."/>
        </authorList>
    </citation>
    <scope>NUCLEOTIDE SEQUENCE [LARGE SCALE GENOMIC DNA]</scope>
    <source>
        <strain evidence="1 2">YIM 96934</strain>
    </source>
</reference>
<dbReference type="OrthoDB" id="8556864at2"/>
<keyword evidence="2" id="KW-1185">Reference proteome</keyword>
<comment type="caution">
    <text evidence="1">The sequence shown here is derived from an EMBL/GenBank/DDBJ whole genome shotgun (WGS) entry which is preliminary data.</text>
</comment>
<dbReference type="InterPro" id="IPR015421">
    <property type="entry name" value="PyrdxlP-dep_Trfase_major"/>
</dbReference>
<dbReference type="AlphaFoldDB" id="A0A329QFU3"/>
<accession>A0A329QFU3</accession>
<name>A0A329QFU3_9ACTN</name>
<evidence type="ECO:0000313" key="2">
    <source>
        <dbReference type="Proteomes" id="UP000250462"/>
    </source>
</evidence>
<sequence>MTDASLVPAVLDSSGDTPRVPWPVIEACGMPEIGARLAGLSVRIDPGLQRPFALDRSTVILRPDEAVTVTGSALVLREAIELTISGAASDPGWERRIIAHATALTFGVTTLARHDEPDAVAAFSPLADQAYEILELHDRADAAAKSEELAERIASYLARRDGSEQPCPAAQITRVARALPFAIPTEALIASGGDNRQVVDWHSGVNAYGVTPSPTPWTCLFGSCTASSPTARSFDAAGELRSRLISAALRDELDEVVAAHSTVMRDILQAALGVTADVEVVFTPSGTDAELVALLVALAPGDPVHVIVVGQHEIGSGGPHAAAGRHFSERLPSGAPACVGKPIRGLDGSRIVTSTVDLRDDAGEMLTAHELEAAVEDAIAARADGYRTLVHVVEGSKTGIRLPRPETVRQWRQRYGERLDVVVDAAQMRVDQHTAVAHLGDGHMVIVTGSKFFGGPPFSGAVILPAGLTTRLSQGRELPRGMGDYLAAADVPVSLADLHAVTRPGLNAGLLLRWEAALAEIRSFHNVSPEIRDEVLRLLTSGLRDIIERTPQIGLVESPYTTIPDPDPRGLDDLPTIFTFLAYGPDGHALTMEEAKSAQRLLAQDLRGLGGSDDPVLRRTFQIGQPVKIRAQGDTWVGGLRVAIGAPTVSEIVFDHTRGRTWTERVDRTLADISDALRKLLLVLRHLDQASVMER</sequence>
<proteinExistence type="predicted"/>
<protein>
    <submittedName>
        <fullName evidence="1">Uncharacterized protein</fullName>
    </submittedName>
</protein>
<dbReference type="InterPro" id="IPR015424">
    <property type="entry name" value="PyrdxlP-dep_Trfase"/>
</dbReference>
<evidence type="ECO:0000313" key="1">
    <source>
        <dbReference type="EMBL" id="RAW10831.1"/>
    </source>
</evidence>
<dbReference type="Gene3D" id="3.40.640.10">
    <property type="entry name" value="Type I PLP-dependent aspartate aminotransferase-like (Major domain)"/>
    <property type="match status" value="1"/>
</dbReference>
<dbReference type="EMBL" id="QMIG01000024">
    <property type="protein sequence ID" value="RAW10831.1"/>
    <property type="molecule type" value="Genomic_DNA"/>
</dbReference>
<organism evidence="1 2">
    <name type="scientific">Phytoactinopolyspora halophila</name>
    <dbReference type="NCBI Taxonomy" id="1981511"/>
    <lineage>
        <taxon>Bacteria</taxon>
        <taxon>Bacillati</taxon>
        <taxon>Actinomycetota</taxon>
        <taxon>Actinomycetes</taxon>
        <taxon>Jiangellales</taxon>
        <taxon>Jiangellaceae</taxon>
        <taxon>Phytoactinopolyspora</taxon>
    </lineage>
</organism>
<gene>
    <name evidence="1" type="ORF">DPM12_18165</name>
</gene>
<dbReference type="SUPFAM" id="SSF53383">
    <property type="entry name" value="PLP-dependent transferases"/>
    <property type="match status" value="1"/>
</dbReference>
<dbReference type="Proteomes" id="UP000250462">
    <property type="component" value="Unassembled WGS sequence"/>
</dbReference>
<dbReference type="RefSeq" id="WP_112259779.1">
    <property type="nucleotide sequence ID" value="NZ_QMIG01000024.1"/>
</dbReference>